<name>A0A0G4MKU8_VERLO</name>
<sequence>MASAGVTPSISPKRAGRGRNTDRATSAPHPVNNPTNPARAEGFSSVEMLFLSWLRAVSSSVGSIPLYRSGVMVMSDSSDMAMLCLAFCVGLKGDVVDSSYAAPLSPVREGPNLRSSGTDSKEDARQQKLRIDIARLHKQEKREADDRVADDSDPSHTEAVGNETPNWAGDEGDNLVDETKCADNITDAIFDAYEVCDHEGDAAVEEHQERDGEERYAEE</sequence>
<feature type="compositionally biased region" description="Polar residues" evidence="1">
    <location>
        <begin position="1"/>
        <end position="10"/>
    </location>
</feature>
<evidence type="ECO:0000313" key="3">
    <source>
        <dbReference type="Proteomes" id="UP000044602"/>
    </source>
</evidence>
<evidence type="ECO:0000313" key="2">
    <source>
        <dbReference type="EMBL" id="CRK34779.1"/>
    </source>
</evidence>
<feature type="region of interest" description="Disordered" evidence="1">
    <location>
        <begin position="102"/>
        <end position="179"/>
    </location>
</feature>
<feature type="compositionally biased region" description="Basic and acidic residues" evidence="1">
    <location>
        <begin position="119"/>
        <end position="156"/>
    </location>
</feature>
<organism evidence="2 3">
    <name type="scientific">Verticillium longisporum</name>
    <name type="common">Verticillium dahliae var. longisporum</name>
    <dbReference type="NCBI Taxonomy" id="100787"/>
    <lineage>
        <taxon>Eukaryota</taxon>
        <taxon>Fungi</taxon>
        <taxon>Dikarya</taxon>
        <taxon>Ascomycota</taxon>
        <taxon>Pezizomycotina</taxon>
        <taxon>Sordariomycetes</taxon>
        <taxon>Hypocreomycetidae</taxon>
        <taxon>Glomerellales</taxon>
        <taxon>Plectosphaerellaceae</taxon>
        <taxon>Verticillium</taxon>
    </lineage>
</organism>
<protein>
    <submittedName>
        <fullName evidence="2">Uncharacterized protein</fullName>
    </submittedName>
</protein>
<accession>A0A0G4MKU8</accession>
<feature type="non-terminal residue" evidence="2">
    <location>
        <position position="219"/>
    </location>
</feature>
<feature type="region of interest" description="Disordered" evidence="1">
    <location>
        <begin position="200"/>
        <end position="219"/>
    </location>
</feature>
<gene>
    <name evidence="2" type="ORF">BN1708_006514</name>
</gene>
<keyword evidence="3" id="KW-1185">Reference proteome</keyword>
<evidence type="ECO:0000256" key="1">
    <source>
        <dbReference type="SAM" id="MobiDB-lite"/>
    </source>
</evidence>
<feature type="region of interest" description="Disordered" evidence="1">
    <location>
        <begin position="1"/>
        <end position="39"/>
    </location>
</feature>
<dbReference type="Proteomes" id="UP000044602">
    <property type="component" value="Unassembled WGS sequence"/>
</dbReference>
<proteinExistence type="predicted"/>
<reference evidence="2 3" key="1">
    <citation type="submission" date="2015-05" db="EMBL/GenBank/DDBJ databases">
        <authorList>
            <person name="Wang D.B."/>
            <person name="Wang M."/>
        </authorList>
    </citation>
    <scope>NUCLEOTIDE SEQUENCE [LARGE SCALE GENOMIC DNA]</scope>
    <source>
        <strain evidence="2">VL1</strain>
    </source>
</reference>
<dbReference type="AlphaFoldDB" id="A0A0G4MKU8"/>
<dbReference type="EMBL" id="CVQH01023194">
    <property type="protein sequence ID" value="CRK34779.1"/>
    <property type="molecule type" value="Genomic_DNA"/>
</dbReference>